<evidence type="ECO:0000256" key="5">
    <source>
        <dbReference type="ARBA" id="ARBA00034496"/>
    </source>
</evidence>
<organism evidence="6 7">
    <name type="scientific">Corynebacterium comes</name>
    <dbReference type="NCBI Taxonomy" id="2675218"/>
    <lineage>
        <taxon>Bacteria</taxon>
        <taxon>Bacillati</taxon>
        <taxon>Actinomycetota</taxon>
        <taxon>Actinomycetes</taxon>
        <taxon>Mycobacteriales</taxon>
        <taxon>Corynebacteriaceae</taxon>
        <taxon>Corynebacterium</taxon>
    </lineage>
</organism>
<dbReference type="Gene3D" id="1.10.490.10">
    <property type="entry name" value="Globins"/>
    <property type="match status" value="1"/>
</dbReference>
<evidence type="ECO:0000256" key="3">
    <source>
        <dbReference type="ARBA" id="ARBA00022723"/>
    </source>
</evidence>
<dbReference type="CDD" id="cd14771">
    <property type="entry name" value="TrHb2_Mt-trHbO-like_O"/>
    <property type="match status" value="1"/>
</dbReference>
<evidence type="ECO:0000256" key="4">
    <source>
        <dbReference type="ARBA" id="ARBA00023004"/>
    </source>
</evidence>
<sequence length="154" mass="17586">MQSTDGPESRSRLGTMNTPTSLYEAVGGDATFSRIAAGFYEQVKEDDILGPMYPDDDWEGAENRLKWFLAQYWGGPATFNEQRGAPMLRRRHFEFPVDRTAAIRWLDMMKVSLDQIDDETIPPAYRHQIWEHMERVAAMLINRPDPGTPGAQAH</sequence>
<dbReference type="SUPFAM" id="SSF46458">
    <property type="entry name" value="Globin-like"/>
    <property type="match status" value="1"/>
</dbReference>
<name>A0A6B8VYT1_9CORY</name>
<evidence type="ECO:0000313" key="7">
    <source>
        <dbReference type="Proteomes" id="UP000425178"/>
    </source>
</evidence>
<dbReference type="InterPro" id="IPR009050">
    <property type="entry name" value="Globin-like_sf"/>
</dbReference>
<dbReference type="InterPro" id="IPR044203">
    <property type="entry name" value="GlbO/GLB3-like"/>
</dbReference>
<dbReference type="InterPro" id="IPR012292">
    <property type="entry name" value="Globin/Proto"/>
</dbReference>
<reference evidence="6 7" key="1">
    <citation type="journal article" date="2021" name="Int. J. Syst. Evol. Microbiol.">
        <title>Classification of three corynebacterial strains isolated from a small paddock in North Rhine-Westphalia: proposal of &lt;i&gt;Corynebacterium kalinowskii&lt;/i&gt; sp. nov., &lt;i&gt;Corynebacterium comes&lt;/i&gt; sp. nov. and &lt;i&gt;Corynebacterium occultum&lt;/i&gt; sp. nov.</title>
        <authorList>
            <person name="Schaffert L."/>
            <person name="Ruwe M."/>
            <person name="Milse J."/>
            <person name="Hanuschka K."/>
            <person name="Ortseifen V."/>
            <person name="Droste J."/>
            <person name="Brandt D."/>
            <person name="Schl L."/>
            <person name="Kutter Y."/>
            <person name="Vinke S."/>
            <person name="Vieh P."/>
            <person name="Jacob L."/>
            <person name="L N.C."/>
            <person name="Schulte-Berndt E."/>
            <person name="Hain C."/>
            <person name="Linder M."/>
            <person name="Schmidt P."/>
            <person name="Wollenschl L."/>
            <person name="Luttermann T."/>
            <person name="Thieme E."/>
            <person name="Hassa J."/>
            <person name="Haak M."/>
            <person name="Wittchen M."/>
            <person name="Mentz A."/>
            <person name="Persicke M."/>
            <person name="Busche T."/>
            <person name="R C."/>
        </authorList>
    </citation>
    <scope>NUCLEOTIDE SEQUENCE [LARGE SCALE GENOMIC DNA]</scope>
    <source>
        <strain evidence="6 7">2019</strain>
    </source>
</reference>
<dbReference type="PANTHER" id="PTHR47366">
    <property type="entry name" value="TWO-ON-TWO HEMOGLOBIN-3"/>
    <property type="match status" value="1"/>
</dbReference>
<dbReference type="AlphaFoldDB" id="A0A6B8VYT1"/>
<dbReference type="InterPro" id="IPR001486">
    <property type="entry name" value="Hemoglobin_trunc"/>
</dbReference>
<keyword evidence="4" id="KW-0408">Iron</keyword>
<dbReference type="GO" id="GO:0046872">
    <property type="term" value="F:metal ion binding"/>
    <property type="evidence" value="ECO:0007669"/>
    <property type="project" value="UniProtKB-KW"/>
</dbReference>
<proteinExistence type="inferred from homology"/>
<dbReference type="Pfam" id="PF01152">
    <property type="entry name" value="Bac_globin"/>
    <property type="match status" value="1"/>
</dbReference>
<keyword evidence="2" id="KW-0349">Heme</keyword>
<dbReference type="Proteomes" id="UP000425178">
    <property type="component" value="Chromosome"/>
</dbReference>
<keyword evidence="1" id="KW-0813">Transport</keyword>
<dbReference type="PANTHER" id="PTHR47366:SF1">
    <property type="entry name" value="TWO-ON-TWO HEMOGLOBIN-3"/>
    <property type="match status" value="1"/>
</dbReference>
<dbReference type="KEGG" id="ccoe:CETAM_10520"/>
<keyword evidence="7" id="KW-1185">Reference proteome</keyword>
<dbReference type="GO" id="GO:0020037">
    <property type="term" value="F:heme binding"/>
    <property type="evidence" value="ECO:0007669"/>
    <property type="project" value="InterPro"/>
</dbReference>
<keyword evidence="3" id="KW-0479">Metal-binding</keyword>
<gene>
    <name evidence="6" type="primary">glbO</name>
    <name evidence="6" type="ORF">CETAM_10520</name>
</gene>
<evidence type="ECO:0000313" key="6">
    <source>
        <dbReference type="EMBL" id="QGU05351.1"/>
    </source>
</evidence>
<evidence type="ECO:0000256" key="1">
    <source>
        <dbReference type="ARBA" id="ARBA00022448"/>
    </source>
</evidence>
<accession>A0A6B8VYT1</accession>
<dbReference type="EMBL" id="CP046453">
    <property type="protein sequence ID" value="QGU05351.1"/>
    <property type="molecule type" value="Genomic_DNA"/>
</dbReference>
<dbReference type="GO" id="GO:0005344">
    <property type="term" value="F:oxygen carrier activity"/>
    <property type="evidence" value="ECO:0007669"/>
    <property type="project" value="InterPro"/>
</dbReference>
<protein>
    <submittedName>
        <fullName evidence="6">Group 2 truncated hemoglobin GlbO</fullName>
    </submittedName>
</protein>
<evidence type="ECO:0000256" key="2">
    <source>
        <dbReference type="ARBA" id="ARBA00022617"/>
    </source>
</evidence>
<comment type="similarity">
    <text evidence="5">Belongs to the truncated hemoglobin family. Group II subfamily.</text>
</comment>
<dbReference type="GO" id="GO:0019825">
    <property type="term" value="F:oxygen binding"/>
    <property type="evidence" value="ECO:0007669"/>
    <property type="project" value="InterPro"/>
</dbReference>